<evidence type="ECO:0000313" key="2">
    <source>
        <dbReference type="EMBL" id="KGF93073.1"/>
    </source>
</evidence>
<evidence type="ECO:0000259" key="1">
    <source>
        <dbReference type="Pfam" id="PF16363"/>
    </source>
</evidence>
<dbReference type="EMBL" id="JNAJ01000004">
    <property type="protein sequence ID" value="KGF93073.1"/>
    <property type="molecule type" value="Genomic_DNA"/>
</dbReference>
<protein>
    <submittedName>
        <fullName evidence="2">CDP-glucose 4,6-dehydratase</fullName>
        <ecNumber evidence="2">4.2.1.45</ecNumber>
    </submittedName>
</protein>
<dbReference type="InterPro" id="IPR036291">
    <property type="entry name" value="NAD(P)-bd_dom_sf"/>
</dbReference>
<dbReference type="EC" id="4.2.1.45" evidence="2"/>
<dbReference type="InterPro" id="IPR013445">
    <property type="entry name" value="CDP_4_6_deHydtase"/>
</dbReference>
<gene>
    <name evidence="2" type="ORF">EU93_0248</name>
</gene>
<dbReference type="Gene3D" id="3.90.25.10">
    <property type="entry name" value="UDP-galactose 4-epimerase, domain 1"/>
    <property type="match status" value="1"/>
</dbReference>
<dbReference type="Pfam" id="PF16363">
    <property type="entry name" value="GDP_Man_Dehyd"/>
    <property type="match status" value="1"/>
</dbReference>
<sequence length="358" mass="41187">MVRKITFWENKKVFITGNTGFKGTWLTILLLELGAKIKGYSLDEEKDSLFNKVSKQLKNQIENVKGDIRDYDLLKKEISVFGPEIIIHLAAQPLVIESYKNPLQTWDTNLMGTLNLLEAITNTKFSGTALIITTDKVYWNNNSNQQFKEDDFLGGYDPYSASKAATEIAVASWRLSFLDKNSIKLATARAGNVIGGGDWAKNRIIPDAIKSILKKDSLKIRNPYSSRPWQHVLDPLNGYLNLIEYLEENNIEHENKISSYAFNFGPNTTQNKSVLELIEKIYSFWPGKYQFDKNTIYHHESESLNLCINKSQKLLDWNPKLNFDLSVEMTTNWYKDFYLNSKHAMDICLKDINNFLNL</sequence>
<proteinExistence type="predicted"/>
<organism evidence="2 3">
    <name type="scientific">Prochlorococcus marinus str. MIT 9116</name>
    <dbReference type="NCBI Taxonomy" id="167544"/>
    <lineage>
        <taxon>Bacteria</taxon>
        <taxon>Bacillati</taxon>
        <taxon>Cyanobacteriota</taxon>
        <taxon>Cyanophyceae</taxon>
        <taxon>Synechococcales</taxon>
        <taxon>Prochlorococcaceae</taxon>
        <taxon>Prochlorococcus</taxon>
    </lineage>
</organism>
<dbReference type="RefSeq" id="WP_032513012.1">
    <property type="nucleotide sequence ID" value="NZ_JNAJ01000004.1"/>
</dbReference>
<reference evidence="3" key="1">
    <citation type="journal article" date="2014" name="Sci. Data">
        <title>Genomes of diverse isolates of the marine cyanobacterium Prochlorococcus.</title>
        <authorList>
            <person name="Biller S."/>
            <person name="Berube P."/>
            <person name="Thompson J."/>
            <person name="Kelly L."/>
            <person name="Roggensack S."/>
            <person name="Awad L."/>
            <person name="Roache-Johnson K."/>
            <person name="Ding H."/>
            <person name="Giovannoni S.J."/>
            <person name="Moore L.R."/>
            <person name="Chisholm S.W."/>
        </authorList>
    </citation>
    <scope>NUCLEOTIDE SEQUENCE [LARGE SCALE GENOMIC DNA]</scope>
</reference>
<accession>A0A0A1ZY55</accession>
<dbReference type="OrthoDB" id="9771073at2"/>
<comment type="caution">
    <text evidence="2">The sequence shown here is derived from an EMBL/GenBank/DDBJ whole genome shotgun (WGS) entry which is preliminary data.</text>
</comment>
<dbReference type="SUPFAM" id="SSF51735">
    <property type="entry name" value="NAD(P)-binding Rossmann-fold domains"/>
    <property type="match status" value="1"/>
</dbReference>
<dbReference type="GO" id="GO:0047733">
    <property type="term" value="F:CDP-glucose 4,6-dehydratase activity"/>
    <property type="evidence" value="ECO:0007669"/>
    <property type="project" value="UniProtKB-EC"/>
</dbReference>
<dbReference type="InterPro" id="IPR016040">
    <property type="entry name" value="NAD(P)-bd_dom"/>
</dbReference>
<dbReference type="NCBIfam" id="TIGR02622">
    <property type="entry name" value="CDP_4_6_dhtase"/>
    <property type="match status" value="1"/>
</dbReference>
<keyword evidence="2" id="KW-0456">Lyase</keyword>
<dbReference type="AlphaFoldDB" id="A0A0A1ZY55"/>
<name>A0A0A1ZY55_PROMR</name>
<dbReference type="PANTHER" id="PTHR43000">
    <property type="entry name" value="DTDP-D-GLUCOSE 4,6-DEHYDRATASE-RELATED"/>
    <property type="match status" value="1"/>
</dbReference>
<feature type="domain" description="NAD(P)-binding" evidence="1">
    <location>
        <begin position="14"/>
        <end position="329"/>
    </location>
</feature>
<dbReference type="Proteomes" id="UP000030491">
    <property type="component" value="Unassembled WGS sequence"/>
</dbReference>
<dbReference type="Gene3D" id="3.40.50.720">
    <property type="entry name" value="NAD(P)-binding Rossmann-like Domain"/>
    <property type="match status" value="1"/>
</dbReference>
<evidence type="ECO:0000313" key="3">
    <source>
        <dbReference type="Proteomes" id="UP000030491"/>
    </source>
</evidence>